<gene>
    <name evidence="5" type="ORF">CONPUDRAFT_169156</name>
</gene>
<dbReference type="Gene3D" id="3.40.50.720">
    <property type="entry name" value="NAD(P)-binding Rossmann-like Domain"/>
    <property type="match status" value="1"/>
</dbReference>
<evidence type="ECO:0000256" key="4">
    <source>
        <dbReference type="RuleBase" id="RU000363"/>
    </source>
</evidence>
<evidence type="ECO:0000313" key="6">
    <source>
        <dbReference type="Proteomes" id="UP000053558"/>
    </source>
</evidence>
<sequence>MSDANLQPPRVWFSSSSGLGKAMAEVALMQGDSVVATLRRPELLAELSQIYHPSKLFIIELDVTDKRAVEAAFARAREQFGHIDVVYNNAGAGYFGEVESMDEESARTLFEVNFWGATYVSKEAIRFFREVNRPMGGHLLQASSLAAAQAVPGLSYYSAAKAALESLTEAIAFEIHPSWNIKVSCIQFGPFNTTIAGSHFKRAPIYTPYRDETLGANKAFALFSNDATFTGHPTKAAQMMYMLSLLDNPPLRLPLHSMAVDWMRNTLEATGKDLETYKSWSDDLYCDE</sequence>
<evidence type="ECO:0000313" key="5">
    <source>
        <dbReference type="EMBL" id="EIW75916.1"/>
    </source>
</evidence>
<dbReference type="RefSeq" id="XP_007773911.1">
    <property type="nucleotide sequence ID" value="XM_007775721.1"/>
</dbReference>
<comment type="caution">
    <text evidence="5">The sequence shown here is derived from an EMBL/GenBank/DDBJ whole genome shotgun (WGS) entry which is preliminary data.</text>
</comment>
<evidence type="ECO:0000256" key="1">
    <source>
        <dbReference type="ARBA" id="ARBA00006484"/>
    </source>
</evidence>
<dbReference type="InterPro" id="IPR051911">
    <property type="entry name" value="SDR_oxidoreductase"/>
</dbReference>
<organism evidence="5 6">
    <name type="scientific">Coniophora puteana (strain RWD-64-598)</name>
    <name type="common">Brown rot fungus</name>
    <dbReference type="NCBI Taxonomy" id="741705"/>
    <lineage>
        <taxon>Eukaryota</taxon>
        <taxon>Fungi</taxon>
        <taxon>Dikarya</taxon>
        <taxon>Basidiomycota</taxon>
        <taxon>Agaricomycotina</taxon>
        <taxon>Agaricomycetes</taxon>
        <taxon>Agaricomycetidae</taxon>
        <taxon>Boletales</taxon>
        <taxon>Coniophorineae</taxon>
        <taxon>Coniophoraceae</taxon>
        <taxon>Coniophora</taxon>
    </lineage>
</organism>
<dbReference type="SUPFAM" id="SSF51735">
    <property type="entry name" value="NAD(P)-binding Rossmann-fold domains"/>
    <property type="match status" value="1"/>
</dbReference>
<dbReference type="GeneID" id="19206164"/>
<keyword evidence="2" id="KW-0521">NADP</keyword>
<dbReference type="InterPro" id="IPR036291">
    <property type="entry name" value="NAD(P)-bd_dom_sf"/>
</dbReference>
<dbReference type="EMBL" id="JH711587">
    <property type="protein sequence ID" value="EIW75916.1"/>
    <property type="molecule type" value="Genomic_DNA"/>
</dbReference>
<protein>
    <submittedName>
        <fullName evidence="5">NAD(P)-binding protein</fullName>
    </submittedName>
</protein>
<comment type="similarity">
    <text evidence="1 4">Belongs to the short-chain dehydrogenases/reductases (SDR) family.</text>
</comment>
<evidence type="ECO:0000256" key="3">
    <source>
        <dbReference type="ARBA" id="ARBA00023002"/>
    </source>
</evidence>
<evidence type="ECO:0000256" key="2">
    <source>
        <dbReference type="ARBA" id="ARBA00022857"/>
    </source>
</evidence>
<accession>A0A5M3MAD2</accession>
<dbReference type="OMA" id="LPATRMR"/>
<reference evidence="6" key="1">
    <citation type="journal article" date="2012" name="Science">
        <title>The Paleozoic origin of enzymatic lignin decomposition reconstructed from 31 fungal genomes.</title>
        <authorList>
            <person name="Floudas D."/>
            <person name="Binder M."/>
            <person name="Riley R."/>
            <person name="Barry K."/>
            <person name="Blanchette R.A."/>
            <person name="Henrissat B."/>
            <person name="Martinez A.T."/>
            <person name="Otillar R."/>
            <person name="Spatafora J.W."/>
            <person name="Yadav J.S."/>
            <person name="Aerts A."/>
            <person name="Benoit I."/>
            <person name="Boyd A."/>
            <person name="Carlson A."/>
            <person name="Copeland A."/>
            <person name="Coutinho P.M."/>
            <person name="de Vries R.P."/>
            <person name="Ferreira P."/>
            <person name="Findley K."/>
            <person name="Foster B."/>
            <person name="Gaskell J."/>
            <person name="Glotzer D."/>
            <person name="Gorecki P."/>
            <person name="Heitman J."/>
            <person name="Hesse C."/>
            <person name="Hori C."/>
            <person name="Igarashi K."/>
            <person name="Jurgens J.A."/>
            <person name="Kallen N."/>
            <person name="Kersten P."/>
            <person name="Kohler A."/>
            <person name="Kuees U."/>
            <person name="Kumar T.K.A."/>
            <person name="Kuo A."/>
            <person name="LaButti K."/>
            <person name="Larrondo L.F."/>
            <person name="Lindquist E."/>
            <person name="Ling A."/>
            <person name="Lombard V."/>
            <person name="Lucas S."/>
            <person name="Lundell T."/>
            <person name="Martin R."/>
            <person name="McLaughlin D.J."/>
            <person name="Morgenstern I."/>
            <person name="Morin E."/>
            <person name="Murat C."/>
            <person name="Nagy L.G."/>
            <person name="Nolan M."/>
            <person name="Ohm R.A."/>
            <person name="Patyshakuliyeva A."/>
            <person name="Rokas A."/>
            <person name="Ruiz-Duenas F.J."/>
            <person name="Sabat G."/>
            <person name="Salamov A."/>
            <person name="Samejima M."/>
            <person name="Schmutz J."/>
            <person name="Slot J.C."/>
            <person name="St John F."/>
            <person name="Stenlid J."/>
            <person name="Sun H."/>
            <person name="Sun S."/>
            <person name="Syed K."/>
            <person name="Tsang A."/>
            <person name="Wiebenga A."/>
            <person name="Young D."/>
            <person name="Pisabarro A."/>
            <person name="Eastwood D.C."/>
            <person name="Martin F."/>
            <person name="Cullen D."/>
            <person name="Grigoriev I.V."/>
            <person name="Hibbett D.S."/>
        </authorList>
    </citation>
    <scope>NUCLEOTIDE SEQUENCE [LARGE SCALE GENOMIC DNA]</scope>
    <source>
        <strain evidence="6">RWD-64-598 SS2</strain>
    </source>
</reference>
<dbReference type="KEGG" id="cput:CONPUDRAFT_169156"/>
<name>A0A5M3MAD2_CONPW</name>
<proteinExistence type="inferred from homology"/>
<dbReference type="GO" id="GO:0016491">
    <property type="term" value="F:oxidoreductase activity"/>
    <property type="evidence" value="ECO:0007669"/>
    <property type="project" value="UniProtKB-KW"/>
</dbReference>
<dbReference type="Pfam" id="PF00106">
    <property type="entry name" value="adh_short"/>
    <property type="match status" value="1"/>
</dbReference>
<dbReference type="PRINTS" id="PR00081">
    <property type="entry name" value="GDHRDH"/>
</dbReference>
<dbReference type="PROSITE" id="PS00061">
    <property type="entry name" value="ADH_SHORT"/>
    <property type="match status" value="1"/>
</dbReference>
<dbReference type="OrthoDB" id="37659at2759"/>
<keyword evidence="6" id="KW-1185">Reference proteome</keyword>
<dbReference type="InterPro" id="IPR002347">
    <property type="entry name" value="SDR_fam"/>
</dbReference>
<keyword evidence="3" id="KW-0560">Oxidoreductase</keyword>
<dbReference type="InterPro" id="IPR020904">
    <property type="entry name" value="Sc_DH/Rdtase_CS"/>
</dbReference>
<dbReference type="PANTHER" id="PTHR43976:SF16">
    <property type="entry name" value="SHORT-CHAIN DEHYDROGENASE_REDUCTASE FAMILY PROTEIN"/>
    <property type="match status" value="1"/>
</dbReference>
<dbReference type="AlphaFoldDB" id="A0A5M3MAD2"/>
<dbReference type="PRINTS" id="PR00080">
    <property type="entry name" value="SDRFAMILY"/>
</dbReference>
<dbReference type="Proteomes" id="UP000053558">
    <property type="component" value="Unassembled WGS sequence"/>
</dbReference>
<dbReference type="PANTHER" id="PTHR43976">
    <property type="entry name" value="SHORT CHAIN DEHYDROGENASE"/>
    <property type="match status" value="1"/>
</dbReference>